<keyword evidence="2" id="KW-1185">Reference proteome</keyword>
<evidence type="ECO:0000313" key="2">
    <source>
        <dbReference type="Proteomes" id="UP000564573"/>
    </source>
</evidence>
<dbReference type="Proteomes" id="UP000564573">
    <property type="component" value="Unassembled WGS sequence"/>
</dbReference>
<dbReference type="EMBL" id="JACIBS010000001">
    <property type="protein sequence ID" value="MBB3663782.1"/>
    <property type="molecule type" value="Genomic_DNA"/>
</dbReference>
<dbReference type="AlphaFoldDB" id="A0A839XIK0"/>
<gene>
    <name evidence="1" type="ORF">FB384_002686</name>
</gene>
<protein>
    <submittedName>
        <fullName evidence="1">Uncharacterized protein</fullName>
    </submittedName>
</protein>
<reference evidence="1 2" key="1">
    <citation type="submission" date="2020-08" db="EMBL/GenBank/DDBJ databases">
        <title>Sequencing the genomes of 1000 actinobacteria strains.</title>
        <authorList>
            <person name="Klenk H.-P."/>
        </authorList>
    </citation>
    <scope>NUCLEOTIDE SEQUENCE [LARGE SCALE GENOMIC DNA]</scope>
    <source>
        <strain evidence="1 2">DSM 45267</strain>
    </source>
</reference>
<comment type="caution">
    <text evidence="1">The sequence shown here is derived from an EMBL/GenBank/DDBJ whole genome shotgun (WGS) entry which is preliminary data.</text>
</comment>
<name>A0A839XIK0_9PSEU</name>
<sequence>MRPIRWAFGAVHPAARPPGLALWLASAGVVR</sequence>
<accession>A0A839XIK0</accession>
<proteinExistence type="predicted"/>
<evidence type="ECO:0000313" key="1">
    <source>
        <dbReference type="EMBL" id="MBB3663782.1"/>
    </source>
</evidence>
<organism evidence="1 2">
    <name type="scientific">Prauserella sediminis</name>
    <dbReference type="NCBI Taxonomy" id="577680"/>
    <lineage>
        <taxon>Bacteria</taxon>
        <taxon>Bacillati</taxon>
        <taxon>Actinomycetota</taxon>
        <taxon>Actinomycetes</taxon>
        <taxon>Pseudonocardiales</taxon>
        <taxon>Pseudonocardiaceae</taxon>
        <taxon>Prauserella</taxon>
        <taxon>Prauserella salsuginis group</taxon>
    </lineage>
</organism>